<keyword evidence="1" id="KW-0436">Ligase</keyword>
<dbReference type="EMBL" id="VUJU01006870">
    <property type="protein sequence ID" value="KAF0747366.1"/>
    <property type="molecule type" value="Genomic_DNA"/>
</dbReference>
<proteinExistence type="predicted"/>
<evidence type="ECO:0000313" key="2">
    <source>
        <dbReference type="Proteomes" id="UP000478052"/>
    </source>
</evidence>
<dbReference type="GO" id="GO:0016874">
    <property type="term" value="F:ligase activity"/>
    <property type="evidence" value="ECO:0007669"/>
    <property type="project" value="UniProtKB-KW"/>
</dbReference>
<accession>A0A6G0Y1U1</accession>
<keyword evidence="2" id="KW-1185">Reference proteome</keyword>
<organism evidence="1 2">
    <name type="scientific">Aphis craccivora</name>
    <name type="common">Cowpea aphid</name>
    <dbReference type="NCBI Taxonomy" id="307492"/>
    <lineage>
        <taxon>Eukaryota</taxon>
        <taxon>Metazoa</taxon>
        <taxon>Ecdysozoa</taxon>
        <taxon>Arthropoda</taxon>
        <taxon>Hexapoda</taxon>
        <taxon>Insecta</taxon>
        <taxon>Pterygota</taxon>
        <taxon>Neoptera</taxon>
        <taxon>Paraneoptera</taxon>
        <taxon>Hemiptera</taxon>
        <taxon>Sternorrhyncha</taxon>
        <taxon>Aphidomorpha</taxon>
        <taxon>Aphidoidea</taxon>
        <taxon>Aphididae</taxon>
        <taxon>Aphidini</taxon>
        <taxon>Aphis</taxon>
        <taxon>Aphis</taxon>
    </lineage>
</organism>
<gene>
    <name evidence="1" type="ORF">FWK35_00014711</name>
</gene>
<reference evidence="1 2" key="1">
    <citation type="submission" date="2019-08" db="EMBL/GenBank/DDBJ databases">
        <title>Whole genome of Aphis craccivora.</title>
        <authorList>
            <person name="Voronova N.V."/>
            <person name="Shulinski R.S."/>
            <person name="Bandarenka Y.V."/>
            <person name="Zhorov D.G."/>
            <person name="Warner D."/>
        </authorList>
    </citation>
    <scope>NUCLEOTIDE SEQUENCE [LARGE SCALE GENOMIC DNA]</scope>
    <source>
        <strain evidence="1">180601</strain>
        <tissue evidence="1">Whole Body</tissue>
    </source>
</reference>
<dbReference type="AlphaFoldDB" id="A0A6G0Y1U1"/>
<dbReference type="Proteomes" id="UP000478052">
    <property type="component" value="Unassembled WGS sequence"/>
</dbReference>
<evidence type="ECO:0000313" key="1">
    <source>
        <dbReference type="EMBL" id="KAF0747366.1"/>
    </source>
</evidence>
<comment type="caution">
    <text evidence="1">The sequence shown here is derived from an EMBL/GenBank/DDBJ whole genome shotgun (WGS) entry which is preliminary data.</text>
</comment>
<sequence>MKVSKLNISLAVANNYIERAIRVFDSMSEQYGPKTEEVVNACSKLMFKNVPLTNNHSVPKISSGQFFKSLANNMRSRLFTFQASHSTTAGNVFKEKYDELLKDLDVLNVQNWPDKYDIQYGDKNVRRLAIQFQVDETSTIRGFREFKDIYTPNSFEIVLSPPTLGADDFFPKTSSSILRTDSRKHATSEAYISEQNKSFRSSTSVVEPERFGMVVQKENAIYCIAIKTTSALFYYPSGNAKRPFAACWNGLDLDWCVSFSSSSHSEKMEFLRGFLTGMLFTF</sequence>
<name>A0A6G0Y1U1_APHCR</name>
<dbReference type="OrthoDB" id="10511740at2759"/>
<protein>
    <submittedName>
        <fullName evidence="1">E3 SUMO-protein ligase KIAA1586-like</fullName>
    </submittedName>
</protein>